<evidence type="ECO:0000313" key="2">
    <source>
        <dbReference type="EMBL" id="TXK61023.1"/>
    </source>
</evidence>
<evidence type="ECO:0000256" key="1">
    <source>
        <dbReference type="SAM" id="Phobius"/>
    </source>
</evidence>
<dbReference type="OrthoDB" id="6027932at2"/>
<comment type="caution">
    <text evidence="2">The sequence shown here is derived from an EMBL/GenBank/DDBJ whole genome shotgun (WGS) entry which is preliminary data.</text>
</comment>
<dbReference type="EMBL" id="VRTS01000007">
    <property type="protein sequence ID" value="TXK61023.1"/>
    <property type="molecule type" value="Genomic_DNA"/>
</dbReference>
<proteinExistence type="predicted"/>
<organism evidence="2 3">
    <name type="scientific">Alkalisalibacterium limincola</name>
    <dbReference type="NCBI Taxonomy" id="2699169"/>
    <lineage>
        <taxon>Bacteria</taxon>
        <taxon>Pseudomonadati</taxon>
        <taxon>Pseudomonadota</taxon>
        <taxon>Gammaproteobacteria</taxon>
        <taxon>Lysobacterales</taxon>
        <taxon>Lysobacteraceae</taxon>
        <taxon>Alkalisalibacterium</taxon>
    </lineage>
</organism>
<reference evidence="2 3" key="1">
    <citation type="submission" date="2019-08" db="EMBL/GenBank/DDBJ databases">
        <authorList>
            <person name="Karlyshev A.V."/>
        </authorList>
    </citation>
    <scope>NUCLEOTIDE SEQUENCE [LARGE SCALE GENOMIC DNA]</scope>
    <source>
        <strain evidence="2 3">Alg18-2.2</strain>
    </source>
</reference>
<protein>
    <submittedName>
        <fullName evidence="2">Uncharacterized protein</fullName>
    </submittedName>
</protein>
<keyword evidence="3" id="KW-1185">Reference proteome</keyword>
<keyword evidence="1" id="KW-0472">Membrane</keyword>
<feature type="transmembrane region" description="Helical" evidence="1">
    <location>
        <begin position="12"/>
        <end position="35"/>
    </location>
</feature>
<evidence type="ECO:0000313" key="3">
    <source>
        <dbReference type="Proteomes" id="UP000321248"/>
    </source>
</evidence>
<gene>
    <name evidence="2" type="ORF">FU658_10645</name>
</gene>
<dbReference type="AlphaFoldDB" id="A0A5C8KJT9"/>
<keyword evidence="1" id="KW-1133">Transmembrane helix</keyword>
<dbReference type="RefSeq" id="WP_147892066.1">
    <property type="nucleotide sequence ID" value="NZ_VRTS01000007.1"/>
</dbReference>
<dbReference type="Proteomes" id="UP000321248">
    <property type="component" value="Unassembled WGS sequence"/>
</dbReference>
<sequence length="86" mass="9293">MTTNNTTKNRKWHWVALAGAACVLSWIALGIGIAMDVGFGAMVVLATLAAVTTEGTFWLAALVLGVSTYQARRQIWEALRKRLTTG</sequence>
<keyword evidence="1" id="KW-0812">Transmembrane</keyword>
<feature type="transmembrane region" description="Helical" evidence="1">
    <location>
        <begin position="41"/>
        <end position="66"/>
    </location>
</feature>
<name>A0A5C8KJT9_9GAMM</name>
<accession>A0A5C8KJT9</accession>